<reference evidence="2" key="2">
    <citation type="submission" date="2025-09" db="UniProtKB">
        <authorList>
            <consortium name="Ensembl"/>
        </authorList>
    </citation>
    <scope>IDENTIFICATION</scope>
</reference>
<keyword evidence="3" id="KW-1185">Reference proteome</keyword>
<dbReference type="OrthoDB" id="1112980at2759"/>
<dbReference type="OMA" id="HEFDIEH"/>
<reference evidence="2" key="1">
    <citation type="submission" date="2025-08" db="UniProtKB">
        <authorList>
            <consortium name="Ensembl"/>
        </authorList>
    </citation>
    <scope>IDENTIFICATION</scope>
</reference>
<feature type="compositionally biased region" description="Acidic residues" evidence="1">
    <location>
        <begin position="109"/>
        <end position="131"/>
    </location>
</feature>
<dbReference type="GO" id="GO:0000492">
    <property type="term" value="P:box C/D snoRNP assembly"/>
    <property type="evidence" value="ECO:0007669"/>
    <property type="project" value="InterPro"/>
</dbReference>
<sequence length="157" mass="17244">MAVNGDGAGPAVSRELLSAGRGGGIQEMLLLSSNHVKKKATSLQTVRLPRSNLLDRVQNFLPQMASANAELRREMDNAPLHEFDIEHVDASTENVIEMNVALVELSGSDTEEEESVFEDDSESEDSSDCDEVTVENFKLPKSKEEGRIEILDNKISK</sequence>
<name>A0A8D2Q2G4_VARKO</name>
<dbReference type="AlphaFoldDB" id="A0A8D2Q2G4"/>
<dbReference type="Pfam" id="PF15370">
    <property type="entry name" value="NOPCHAP1"/>
    <property type="match status" value="1"/>
</dbReference>
<protein>
    <submittedName>
        <fullName evidence="2">Uncharacterized protein</fullName>
    </submittedName>
</protein>
<dbReference type="PANTHER" id="PTHR28674:SF1">
    <property type="entry name" value="NOP PROTEIN CHAPERONE 1"/>
    <property type="match status" value="1"/>
</dbReference>
<dbReference type="CTD" id="121053"/>
<accession>A0A8D2Q2G4</accession>
<dbReference type="RefSeq" id="XP_044297207.1">
    <property type="nucleotide sequence ID" value="XM_044441272.1"/>
</dbReference>
<dbReference type="GeneID" id="123028918"/>
<gene>
    <name evidence="2" type="primary">NOPCHAP1</name>
</gene>
<proteinExistence type="predicted"/>
<dbReference type="InterPro" id="IPR027921">
    <property type="entry name" value="NOPCHAP1"/>
</dbReference>
<evidence type="ECO:0000313" key="2">
    <source>
        <dbReference type="Ensembl" id="ENSVKKP00000015700.1"/>
    </source>
</evidence>
<evidence type="ECO:0000313" key="3">
    <source>
        <dbReference type="Proteomes" id="UP000694545"/>
    </source>
</evidence>
<dbReference type="PANTHER" id="PTHR28674">
    <property type="entry name" value="SIMILAR TO DNA SEGMENT, CHR 10, WAYNE STATE UNIVERSITY 102,-EXPRESSED"/>
    <property type="match status" value="1"/>
</dbReference>
<evidence type="ECO:0000256" key="1">
    <source>
        <dbReference type="SAM" id="MobiDB-lite"/>
    </source>
</evidence>
<dbReference type="Ensembl" id="ENSVKKT00000016073.1">
    <property type="protein sequence ID" value="ENSVKKP00000015700.1"/>
    <property type="gene ID" value="ENSVKKG00000010725.1"/>
</dbReference>
<dbReference type="GO" id="GO:0062064">
    <property type="term" value="F:box C/D methylation guide snoRNP complex binding"/>
    <property type="evidence" value="ECO:0007669"/>
    <property type="project" value="TreeGrafter"/>
</dbReference>
<dbReference type="Proteomes" id="UP000694545">
    <property type="component" value="Unplaced"/>
</dbReference>
<dbReference type="KEGG" id="vko:123028918"/>
<organism evidence="2 3">
    <name type="scientific">Varanus komodoensis</name>
    <name type="common">Komodo dragon</name>
    <dbReference type="NCBI Taxonomy" id="61221"/>
    <lineage>
        <taxon>Eukaryota</taxon>
        <taxon>Metazoa</taxon>
        <taxon>Chordata</taxon>
        <taxon>Craniata</taxon>
        <taxon>Vertebrata</taxon>
        <taxon>Euteleostomi</taxon>
        <taxon>Lepidosauria</taxon>
        <taxon>Squamata</taxon>
        <taxon>Bifurcata</taxon>
        <taxon>Unidentata</taxon>
        <taxon>Episquamata</taxon>
        <taxon>Toxicofera</taxon>
        <taxon>Anguimorpha</taxon>
        <taxon>Paleoanguimorpha</taxon>
        <taxon>Varanoidea</taxon>
        <taxon>Varanidae</taxon>
        <taxon>Varanus</taxon>
    </lineage>
</organism>
<feature type="region of interest" description="Disordered" evidence="1">
    <location>
        <begin position="106"/>
        <end position="131"/>
    </location>
</feature>